<dbReference type="AlphaFoldDB" id="S4PDA4"/>
<name>S4PDA4_9NEOP</name>
<protein>
    <submittedName>
        <fullName evidence="1">Uncharacterized protein</fullName>
    </submittedName>
</protein>
<sequence>RRKFFSHRTITSSFLPFNSFLALDRSSRKHLPFSVRIICFLGSKFFDRNAMSFCQSLSRKKTLSCLVSIGTGPFECS</sequence>
<feature type="non-terminal residue" evidence="1">
    <location>
        <position position="1"/>
    </location>
</feature>
<evidence type="ECO:0000313" key="1">
    <source>
        <dbReference type="EMBL" id="JAA90441.1"/>
    </source>
</evidence>
<accession>S4PDA4</accession>
<proteinExistence type="predicted"/>
<reference evidence="1" key="2">
    <citation type="submission" date="2013-05" db="EMBL/GenBank/DDBJ databases">
        <authorList>
            <person name="Carter J.-M."/>
            <person name="Baker S.C."/>
            <person name="Pink R."/>
            <person name="Carter D.R.F."/>
            <person name="Collins A."/>
            <person name="Tomlin J."/>
            <person name="Gibbs M."/>
            <person name="Breuker C.J."/>
        </authorList>
    </citation>
    <scope>NUCLEOTIDE SEQUENCE</scope>
    <source>
        <tissue evidence="1">Ovary</tissue>
    </source>
</reference>
<feature type="non-terminal residue" evidence="1">
    <location>
        <position position="77"/>
    </location>
</feature>
<dbReference type="EMBL" id="GAIX01002119">
    <property type="protein sequence ID" value="JAA90441.1"/>
    <property type="molecule type" value="Transcribed_RNA"/>
</dbReference>
<organism evidence="1">
    <name type="scientific">Pararge aegeria</name>
    <name type="common">speckled wood butterfly</name>
    <dbReference type="NCBI Taxonomy" id="116150"/>
    <lineage>
        <taxon>Eukaryota</taxon>
        <taxon>Metazoa</taxon>
        <taxon>Ecdysozoa</taxon>
        <taxon>Arthropoda</taxon>
        <taxon>Hexapoda</taxon>
        <taxon>Insecta</taxon>
        <taxon>Pterygota</taxon>
        <taxon>Neoptera</taxon>
        <taxon>Endopterygota</taxon>
        <taxon>Lepidoptera</taxon>
        <taxon>Glossata</taxon>
        <taxon>Ditrysia</taxon>
        <taxon>Papilionoidea</taxon>
        <taxon>Nymphalidae</taxon>
        <taxon>Satyrinae</taxon>
        <taxon>Satyrini</taxon>
        <taxon>Parargina</taxon>
        <taxon>Pararge</taxon>
    </lineage>
</organism>
<reference evidence="1" key="1">
    <citation type="journal article" date="2013" name="BMC Genomics">
        <title>Unscrambling butterfly oogenesis.</title>
        <authorList>
            <person name="Carter J.M."/>
            <person name="Baker S.C."/>
            <person name="Pink R."/>
            <person name="Carter D.R."/>
            <person name="Collins A."/>
            <person name="Tomlin J."/>
            <person name="Gibbs M."/>
            <person name="Breuker C.J."/>
        </authorList>
    </citation>
    <scope>NUCLEOTIDE SEQUENCE</scope>
    <source>
        <tissue evidence="1">Ovary</tissue>
    </source>
</reference>